<dbReference type="GO" id="GO:0046872">
    <property type="term" value="F:metal ion binding"/>
    <property type="evidence" value="ECO:0007669"/>
    <property type="project" value="UniProtKB-KW"/>
</dbReference>
<dbReference type="Pfam" id="PF00753">
    <property type="entry name" value="Lactamase_B"/>
    <property type="match status" value="1"/>
</dbReference>
<dbReference type="CDD" id="cd07714">
    <property type="entry name" value="RNaseJ_MBL-fold"/>
    <property type="match status" value="1"/>
</dbReference>
<keyword evidence="1" id="KW-0540">Nuclease</keyword>
<reference evidence="9" key="1">
    <citation type="submission" date="2016-11" db="EMBL/GenBank/DDBJ databases">
        <title>Mesorhizobium oceanicum sp. nov., isolated from deep seawater in South China Sea.</title>
        <authorList>
            <person name="Fu G.-Y."/>
        </authorList>
    </citation>
    <scope>NUCLEOTIDE SEQUENCE [LARGE SCALE GENOMIC DNA]</scope>
    <source>
        <strain evidence="9">B7</strain>
    </source>
</reference>
<sequence length="557" mass="60083">MAKSNGEELVFAPLGGVGEIGMNFALYGFGRPEARQWIIVDCGVTFPGPDLPGVDLVLPDIRFIVEEKKNLRGMIITHAHEDHYGALLELWPQLGVPVWMTPFAAGLLEAKRASEPGSKPKIPVEIYQPGDRFSVGPFDIEAVAVTHSIPEPVSLAMTTPLGTIIHTGDWKIDPAPEIGPMTDEARFRALGDAGVVALICDSTNAMREGESPSEQAVGQGLRQVIEAAPGRVAVTTFSSNVGRIRSVVEAARDAGRQVLVLGRSLKRVIDVATELGYLEGLPPFISEEEYGYIPRENLVVLCTGSQGEPRAALAKLARDEMKNLALTAGDTVVFSSRTIPGNEKAILEIKNGLIEQGIRIIEDGEALVHVSGHPRRSELKKMYEWVRPQVLVPVHGEAAHLVAHGSLGAMSGIPHVVQARNGDVVKLAPGEAGVVDQVPYGRIFKDGLIVGGEDAVGVRERRKLSYVGHVAVNVVLDEKYEMAGDPDLVAIGLPEADRNGENFEDLMLDAAIGAVESIPRARRKDLDMVLEAVRRSVRNAANQAWGKKPMVTVFVTR</sequence>
<dbReference type="STRING" id="1670800.BSQ44_12535"/>
<keyword evidence="6" id="KW-0694">RNA-binding</keyword>
<feature type="domain" description="Metallo-beta-lactamase" evidence="7">
    <location>
        <begin position="21"/>
        <end position="221"/>
    </location>
</feature>
<dbReference type="Gene3D" id="3.40.50.10710">
    <property type="entry name" value="Metallo-hydrolase/oxidoreductase"/>
    <property type="match status" value="1"/>
</dbReference>
<dbReference type="GO" id="GO:0004527">
    <property type="term" value="F:exonuclease activity"/>
    <property type="evidence" value="ECO:0007669"/>
    <property type="project" value="UniProtKB-KW"/>
</dbReference>
<evidence type="ECO:0000256" key="1">
    <source>
        <dbReference type="ARBA" id="ARBA00022722"/>
    </source>
</evidence>
<dbReference type="RefSeq" id="WP_072604611.1">
    <property type="nucleotide sequence ID" value="NZ_CP018171.1"/>
</dbReference>
<evidence type="ECO:0000313" key="9">
    <source>
        <dbReference type="Proteomes" id="UP000182840"/>
    </source>
</evidence>
<evidence type="ECO:0000256" key="4">
    <source>
        <dbReference type="ARBA" id="ARBA00022833"/>
    </source>
</evidence>
<keyword evidence="5" id="KW-0269">Exonuclease</keyword>
<dbReference type="OrthoDB" id="9770211at2"/>
<protein>
    <submittedName>
        <fullName evidence="8">MBL fold metallo-hydrolase</fullName>
    </submittedName>
</protein>
<keyword evidence="9" id="KW-1185">Reference proteome</keyword>
<evidence type="ECO:0000256" key="3">
    <source>
        <dbReference type="ARBA" id="ARBA00022801"/>
    </source>
</evidence>
<dbReference type="SUPFAM" id="SSF56281">
    <property type="entry name" value="Metallo-hydrolase/oxidoreductase"/>
    <property type="match status" value="1"/>
</dbReference>
<evidence type="ECO:0000256" key="2">
    <source>
        <dbReference type="ARBA" id="ARBA00022723"/>
    </source>
</evidence>
<dbReference type="Gene3D" id="3.10.20.580">
    <property type="match status" value="1"/>
</dbReference>
<organism evidence="8 9">
    <name type="scientific">Aquibium oceanicum</name>
    <dbReference type="NCBI Taxonomy" id="1670800"/>
    <lineage>
        <taxon>Bacteria</taxon>
        <taxon>Pseudomonadati</taxon>
        <taxon>Pseudomonadota</taxon>
        <taxon>Alphaproteobacteria</taxon>
        <taxon>Hyphomicrobiales</taxon>
        <taxon>Phyllobacteriaceae</taxon>
        <taxon>Aquibium</taxon>
    </lineage>
</organism>
<dbReference type="AlphaFoldDB" id="A0A1L3SRP5"/>
<name>A0A1L3SRP5_9HYPH</name>
<dbReference type="KEGG" id="meso:BSQ44_12535"/>
<dbReference type="Pfam" id="PF07521">
    <property type="entry name" value="RMMBL"/>
    <property type="match status" value="1"/>
</dbReference>
<dbReference type="Pfam" id="PF22505">
    <property type="entry name" value="RNase_J_b_CASP"/>
    <property type="match status" value="1"/>
</dbReference>
<dbReference type="InterPro" id="IPR036866">
    <property type="entry name" value="RibonucZ/Hydroxyglut_hydro"/>
</dbReference>
<dbReference type="Pfam" id="PF17770">
    <property type="entry name" value="RNase_J_C"/>
    <property type="match status" value="1"/>
</dbReference>
<gene>
    <name evidence="8" type="ORF">BSQ44_12535</name>
</gene>
<keyword evidence="3 8" id="KW-0378">Hydrolase</keyword>
<proteinExistence type="predicted"/>
<evidence type="ECO:0000256" key="5">
    <source>
        <dbReference type="ARBA" id="ARBA00022839"/>
    </source>
</evidence>
<dbReference type="InterPro" id="IPR042173">
    <property type="entry name" value="RNase_J_2"/>
</dbReference>
<keyword evidence="4" id="KW-0862">Zinc</keyword>
<accession>A0A1L3SRP5</accession>
<keyword evidence="2" id="KW-0479">Metal-binding</keyword>
<evidence type="ECO:0000313" key="8">
    <source>
        <dbReference type="EMBL" id="APH72097.1"/>
    </source>
</evidence>
<dbReference type="GO" id="GO:0003723">
    <property type="term" value="F:RNA binding"/>
    <property type="evidence" value="ECO:0007669"/>
    <property type="project" value="UniProtKB-KW"/>
</dbReference>
<evidence type="ECO:0000259" key="7">
    <source>
        <dbReference type="SMART" id="SM00849"/>
    </source>
</evidence>
<dbReference type="Proteomes" id="UP000182840">
    <property type="component" value="Chromosome"/>
</dbReference>
<dbReference type="InterPro" id="IPR055132">
    <property type="entry name" value="RNase_J_b_CASP"/>
</dbReference>
<dbReference type="InterPro" id="IPR041636">
    <property type="entry name" value="RNase_J_C"/>
</dbReference>
<dbReference type="InterPro" id="IPR011108">
    <property type="entry name" value="RMMBL"/>
</dbReference>
<dbReference type="InterPro" id="IPR001279">
    <property type="entry name" value="Metallo-B-lactamas"/>
</dbReference>
<dbReference type="SMART" id="SM00849">
    <property type="entry name" value="Lactamase_B"/>
    <property type="match status" value="1"/>
</dbReference>
<dbReference type="PANTHER" id="PTHR43694">
    <property type="entry name" value="RIBONUCLEASE J"/>
    <property type="match status" value="1"/>
</dbReference>
<dbReference type="PANTHER" id="PTHR43694:SF1">
    <property type="entry name" value="RIBONUCLEASE J"/>
    <property type="match status" value="1"/>
</dbReference>
<dbReference type="EMBL" id="CP018171">
    <property type="protein sequence ID" value="APH72097.1"/>
    <property type="molecule type" value="Genomic_DNA"/>
</dbReference>
<dbReference type="Gene3D" id="3.60.15.10">
    <property type="entry name" value="Ribonuclease Z/Hydroxyacylglutathione hydrolase-like"/>
    <property type="match status" value="1"/>
</dbReference>
<evidence type="ECO:0000256" key="6">
    <source>
        <dbReference type="ARBA" id="ARBA00022884"/>
    </source>
</evidence>